<accession>A0AAN8XN77</accession>
<dbReference type="InterPro" id="IPR035902">
    <property type="entry name" value="Nuc_phospho_transferase"/>
</dbReference>
<reference evidence="7 8" key="1">
    <citation type="submission" date="2023-10" db="EMBL/GenBank/DDBJ databases">
        <title>Genomes of two closely related lineages of the louse Polyplax serrata with different host specificities.</title>
        <authorList>
            <person name="Martinu J."/>
            <person name="Tarabai H."/>
            <person name="Stefka J."/>
            <person name="Hypsa V."/>
        </authorList>
    </citation>
    <scope>NUCLEOTIDE SEQUENCE [LARGE SCALE GENOMIC DNA]</scope>
    <source>
        <strain evidence="7">HR10_N</strain>
    </source>
</reference>
<dbReference type="Gene3D" id="1.20.970.10">
    <property type="entry name" value="Transferase, Pyrimidine Nucleoside Phosphorylase, Chain C"/>
    <property type="match status" value="1"/>
</dbReference>
<dbReference type="PIRSF" id="PIRSF000478">
    <property type="entry name" value="TP_PyNP"/>
    <property type="match status" value="1"/>
</dbReference>
<dbReference type="NCBIfam" id="NF004490">
    <property type="entry name" value="PRK05820.1"/>
    <property type="match status" value="1"/>
</dbReference>
<dbReference type="Pfam" id="PF00591">
    <property type="entry name" value="Glycos_transf_3"/>
    <property type="match status" value="1"/>
</dbReference>
<evidence type="ECO:0000256" key="3">
    <source>
        <dbReference type="ARBA" id="ARBA00022676"/>
    </source>
</evidence>
<dbReference type="InterPro" id="IPR013102">
    <property type="entry name" value="PYNP_C"/>
</dbReference>
<comment type="subunit">
    <text evidence="2 5">Homodimer.</text>
</comment>
<dbReference type="PANTHER" id="PTHR10515:SF0">
    <property type="entry name" value="THYMIDINE PHOSPHORYLASE"/>
    <property type="match status" value="1"/>
</dbReference>
<dbReference type="GO" id="GO:0009032">
    <property type="term" value="F:thymidine phosphorylase activity"/>
    <property type="evidence" value="ECO:0007669"/>
    <property type="project" value="UniProtKB-UniRule"/>
</dbReference>
<dbReference type="InterPro" id="IPR000312">
    <property type="entry name" value="Glycosyl_Trfase_fam3"/>
</dbReference>
<name>A0AAN8XN77_POLSC</name>
<comment type="catalytic activity">
    <reaction evidence="5">
        <text>thymidine + phosphate = 2-deoxy-alpha-D-ribose 1-phosphate + thymine</text>
        <dbReference type="Rhea" id="RHEA:16037"/>
        <dbReference type="ChEBI" id="CHEBI:17748"/>
        <dbReference type="ChEBI" id="CHEBI:17821"/>
        <dbReference type="ChEBI" id="CHEBI:43474"/>
        <dbReference type="ChEBI" id="CHEBI:57259"/>
        <dbReference type="EC" id="2.4.2.4"/>
    </reaction>
</comment>
<dbReference type="InterPro" id="IPR036566">
    <property type="entry name" value="PYNP-like_C_sf"/>
</dbReference>
<evidence type="ECO:0000256" key="4">
    <source>
        <dbReference type="ARBA" id="ARBA00022679"/>
    </source>
</evidence>
<feature type="domain" description="Pyrimidine nucleoside phosphorylase C-terminal" evidence="6">
    <location>
        <begin position="387"/>
        <end position="464"/>
    </location>
</feature>
<proteinExistence type="inferred from homology"/>
<evidence type="ECO:0000313" key="8">
    <source>
        <dbReference type="Proteomes" id="UP001372834"/>
    </source>
</evidence>
<dbReference type="InterPro" id="IPR036320">
    <property type="entry name" value="Glycosyl_Trfase_fam3_N_dom_sf"/>
</dbReference>
<dbReference type="InterPro" id="IPR000053">
    <property type="entry name" value="Thymidine/pyrmidine_PPase"/>
</dbReference>
<dbReference type="Gene3D" id="3.90.1170.30">
    <property type="entry name" value="Pyrimidine nucleoside phosphorylase-like, C-terminal domain"/>
    <property type="match status" value="1"/>
</dbReference>
<dbReference type="Pfam" id="PF07831">
    <property type="entry name" value="PYNP_C"/>
    <property type="match status" value="1"/>
</dbReference>
<evidence type="ECO:0000256" key="2">
    <source>
        <dbReference type="ARBA" id="ARBA00011738"/>
    </source>
</evidence>
<dbReference type="AlphaFoldDB" id="A0AAN8XN77"/>
<dbReference type="Proteomes" id="UP001372834">
    <property type="component" value="Unassembled WGS sequence"/>
</dbReference>
<dbReference type="Gene3D" id="3.40.1030.10">
    <property type="entry name" value="Nucleoside phosphorylase/phosphoribosyltransferase catalytic domain"/>
    <property type="match status" value="1"/>
</dbReference>
<dbReference type="GO" id="GO:0006206">
    <property type="term" value="P:pyrimidine nucleobase metabolic process"/>
    <property type="evidence" value="ECO:0007669"/>
    <property type="project" value="InterPro"/>
</dbReference>
<organism evidence="7 8">
    <name type="scientific">Polyplax serrata</name>
    <name type="common">Common mouse louse</name>
    <dbReference type="NCBI Taxonomy" id="468196"/>
    <lineage>
        <taxon>Eukaryota</taxon>
        <taxon>Metazoa</taxon>
        <taxon>Ecdysozoa</taxon>
        <taxon>Arthropoda</taxon>
        <taxon>Hexapoda</taxon>
        <taxon>Insecta</taxon>
        <taxon>Pterygota</taxon>
        <taxon>Neoptera</taxon>
        <taxon>Paraneoptera</taxon>
        <taxon>Psocodea</taxon>
        <taxon>Troctomorpha</taxon>
        <taxon>Phthiraptera</taxon>
        <taxon>Anoplura</taxon>
        <taxon>Polyplacidae</taxon>
        <taxon>Polyplax</taxon>
    </lineage>
</organism>
<comment type="pathway">
    <text evidence="5">Pyrimidine metabolism; dTMP biosynthesis via salvage pathway; dTMP from thymine: step 1/2.</text>
</comment>
<comment type="similarity">
    <text evidence="1 5">Belongs to the thymidine/pyrimidine-nucleoside phosphorylase family.</text>
</comment>
<dbReference type="GO" id="GO:0006213">
    <property type="term" value="P:pyrimidine nucleoside metabolic process"/>
    <property type="evidence" value="ECO:0007669"/>
    <property type="project" value="UniProtKB-UniRule"/>
</dbReference>
<protein>
    <recommendedName>
        <fullName evidence="5">Thymidine phosphorylase</fullName>
        <shortName evidence="5">TP</shortName>
        <ecNumber evidence="5">2.4.2.4</ecNumber>
    </recommendedName>
    <alternativeName>
        <fullName evidence="5">TdRPase</fullName>
    </alternativeName>
</protein>
<dbReference type="GO" id="GO:0004645">
    <property type="term" value="F:1,4-alpha-oligoglucan phosphorylase activity"/>
    <property type="evidence" value="ECO:0007669"/>
    <property type="project" value="InterPro"/>
</dbReference>
<dbReference type="InterPro" id="IPR017459">
    <property type="entry name" value="Glycosyl_Trfase_fam3_N_dom"/>
</dbReference>
<dbReference type="Pfam" id="PF02885">
    <property type="entry name" value="Glycos_trans_3N"/>
    <property type="match status" value="1"/>
</dbReference>
<evidence type="ECO:0000259" key="6">
    <source>
        <dbReference type="SMART" id="SM00941"/>
    </source>
</evidence>
<dbReference type="EC" id="2.4.2.4" evidence="5"/>
<dbReference type="EMBL" id="JAWJWE010000002">
    <property type="protein sequence ID" value="KAK6643705.1"/>
    <property type="molecule type" value="Genomic_DNA"/>
</dbReference>
<sequence length="480" mass="51785">MNVSITELILKKRDGLELTAEEIYFFIDSVVSATLKEAQTGAMLMAMFLSGLSFQETVSLTRAMAKSGQIFSLNEDNVKVSDLVDKHSTGGVGDKVSLILAPTLAALGLKVPMMSGWSLNHTGGTLNKLQTIPARIFLEGFQVCLNVHQMKESLAEAGCFICSSSDMFAPADSILYKLRDLTGTVDNSGLIASSILSKKVAEGIDTLVVDVKYGRGSFQRTVEEAISLADIMVKIGKELNLNVRTVLSEMNTPLGRCVGNALEVLESVKCLRNEVDGDLVNLVKFLGAVILESKGLRLSTHLDSSFLSIHLLDAANRLAGTVKSLDEGKKLIMKTIEDGSALSSFEKMLRAQGVAQDDASALCDGRFSAVLPKAPWVTELLSPKTGVVTKIDSLNVGRACWLLAGGRHKSNGQMDHPSASSGVLLLKLLGDRIEKNEPWIQVHHSTEVLLPEIQRLIERSLEVDSSGASVNKHLTITLHT</sequence>
<dbReference type="SMART" id="SM00941">
    <property type="entry name" value="PYNP_C"/>
    <property type="match status" value="1"/>
</dbReference>
<dbReference type="GO" id="GO:0005829">
    <property type="term" value="C:cytosol"/>
    <property type="evidence" value="ECO:0007669"/>
    <property type="project" value="TreeGrafter"/>
</dbReference>
<keyword evidence="4 5" id="KW-0808">Transferase</keyword>
<comment type="caution">
    <text evidence="7">The sequence shown here is derived from an EMBL/GenBank/DDBJ whole genome shotgun (WGS) entry which is preliminary data.</text>
</comment>
<dbReference type="PANTHER" id="PTHR10515">
    <property type="entry name" value="THYMIDINE PHOSPHORYLASE"/>
    <property type="match status" value="1"/>
</dbReference>
<comment type="function">
    <text evidence="5">Catalyzes the reversible phosphorolysis of thymidine. The produced molecules are then utilized as carbon and energy sources or in the rescue of pyrimidine bases for nucleotide synthesis.</text>
</comment>
<dbReference type="SUPFAM" id="SSF52418">
    <property type="entry name" value="Nucleoside phosphorylase/phosphoribosyltransferase catalytic domain"/>
    <property type="match status" value="1"/>
</dbReference>
<evidence type="ECO:0000313" key="7">
    <source>
        <dbReference type="EMBL" id="KAK6643705.1"/>
    </source>
</evidence>
<keyword evidence="3 5" id="KW-0328">Glycosyltransferase</keyword>
<dbReference type="FunFam" id="3.40.1030.10:FF:000003">
    <property type="entry name" value="Pyrimidine-nucleoside phosphorylase"/>
    <property type="match status" value="1"/>
</dbReference>
<evidence type="ECO:0000256" key="5">
    <source>
        <dbReference type="PIRNR" id="PIRNR000478"/>
    </source>
</evidence>
<dbReference type="SUPFAM" id="SSF54680">
    <property type="entry name" value="Pyrimidine nucleoside phosphorylase C-terminal domain"/>
    <property type="match status" value="1"/>
</dbReference>
<dbReference type="SUPFAM" id="SSF47648">
    <property type="entry name" value="Nucleoside phosphorylase/phosphoribosyltransferase N-terminal domain"/>
    <property type="match status" value="1"/>
</dbReference>
<gene>
    <name evidence="7" type="ORF">RUM43_005215</name>
</gene>
<evidence type="ECO:0000256" key="1">
    <source>
        <dbReference type="ARBA" id="ARBA00006915"/>
    </source>
</evidence>